<organism evidence="1 2">
    <name type="scientific">Nannocystis pusilla</name>
    <dbReference type="NCBI Taxonomy" id="889268"/>
    <lineage>
        <taxon>Bacteria</taxon>
        <taxon>Pseudomonadati</taxon>
        <taxon>Myxococcota</taxon>
        <taxon>Polyangia</taxon>
        <taxon>Nannocystales</taxon>
        <taxon>Nannocystaceae</taxon>
        <taxon>Nannocystis</taxon>
    </lineage>
</organism>
<dbReference type="AlphaFoldDB" id="A0A9X3EJU3"/>
<protein>
    <submittedName>
        <fullName evidence="1">Uncharacterized protein</fullName>
    </submittedName>
</protein>
<name>A0A9X3EJU3_9BACT</name>
<comment type="caution">
    <text evidence="1">The sequence shown here is derived from an EMBL/GenBank/DDBJ whole genome shotgun (WGS) entry which is preliminary data.</text>
</comment>
<gene>
    <name evidence="1" type="ORF">OV079_07500</name>
</gene>
<dbReference type="Proteomes" id="UP001150924">
    <property type="component" value="Unassembled WGS sequence"/>
</dbReference>
<dbReference type="EMBL" id="JAPNKE010000002">
    <property type="protein sequence ID" value="MCY1005419.1"/>
    <property type="molecule type" value="Genomic_DNA"/>
</dbReference>
<sequence length="81" mass="8640">MIGDRLTLPVVRTLDFEELNGPHTVAAHRLGFDGAPIDETPLWEATLLTSQYGIASAVGACGELVTMSSGDRRVRVGAYVP</sequence>
<accession>A0A9X3EJU3</accession>
<proteinExistence type="predicted"/>
<evidence type="ECO:0000313" key="1">
    <source>
        <dbReference type="EMBL" id="MCY1005419.1"/>
    </source>
</evidence>
<keyword evidence="2" id="KW-1185">Reference proteome</keyword>
<dbReference type="RefSeq" id="WP_267767092.1">
    <property type="nucleotide sequence ID" value="NZ_JAPNKE010000002.1"/>
</dbReference>
<reference evidence="1" key="1">
    <citation type="submission" date="2022-11" db="EMBL/GenBank/DDBJ databases">
        <title>Minimal conservation of predation-associated metabolite biosynthetic gene clusters underscores biosynthetic potential of Myxococcota including descriptions for ten novel species: Archangium lansinium sp. nov., Myxococcus landrumus sp. nov., Nannocystis bai.</title>
        <authorList>
            <person name="Ahearne A."/>
            <person name="Stevens C."/>
            <person name="Phillips K."/>
        </authorList>
    </citation>
    <scope>NUCLEOTIDE SEQUENCE</scope>
    <source>
        <strain evidence="1">Na p29</strain>
    </source>
</reference>
<evidence type="ECO:0000313" key="2">
    <source>
        <dbReference type="Proteomes" id="UP001150924"/>
    </source>
</evidence>